<reference evidence="1 2" key="1">
    <citation type="submission" date="2018-06" db="EMBL/GenBank/DDBJ databases">
        <title>Mucibacter soli gen. nov., sp. nov., a new member of the family Chitinophagaceae producing mucin.</title>
        <authorList>
            <person name="Kim M.-K."/>
            <person name="Park S."/>
            <person name="Kim T.-S."/>
            <person name="Joung Y."/>
            <person name="Han J.-H."/>
            <person name="Kim S.B."/>
        </authorList>
    </citation>
    <scope>NUCLEOTIDE SEQUENCE [LARGE SCALE GENOMIC DNA]</scope>
    <source>
        <strain evidence="1 2">R1-15</strain>
    </source>
</reference>
<evidence type="ECO:0008006" key="3">
    <source>
        <dbReference type="Google" id="ProtNLM"/>
    </source>
</evidence>
<organism evidence="1 2">
    <name type="scientific">Taibaiella soli</name>
    <dbReference type="NCBI Taxonomy" id="1649169"/>
    <lineage>
        <taxon>Bacteria</taxon>
        <taxon>Pseudomonadati</taxon>
        <taxon>Bacteroidota</taxon>
        <taxon>Chitinophagia</taxon>
        <taxon>Chitinophagales</taxon>
        <taxon>Chitinophagaceae</taxon>
        <taxon>Taibaiella</taxon>
    </lineage>
</organism>
<sequence>MFSILIITTNFLRENAIDLRTQSFNKTPVNFLSSPKVLLFCSCFCAAHLAAAQSNKASFPDGSQNVHASFASKIIPVNNTYGYEIYREGKLFIQQRNIPGRPGNGGFADSTSAKQVAELVIKKLKNGEMPPTVSAEELKSLHIQ</sequence>
<keyword evidence="2" id="KW-1185">Reference proteome</keyword>
<evidence type="ECO:0000313" key="1">
    <source>
        <dbReference type="EMBL" id="PZF72674.1"/>
    </source>
</evidence>
<gene>
    <name evidence="1" type="ORF">DN068_12475</name>
</gene>
<dbReference type="Pfam" id="PF16250">
    <property type="entry name" value="DUF4907"/>
    <property type="match status" value="1"/>
</dbReference>
<protein>
    <recommendedName>
        <fullName evidence="3">DUF4907 domain-containing protein</fullName>
    </recommendedName>
</protein>
<comment type="caution">
    <text evidence="1">The sequence shown here is derived from an EMBL/GenBank/DDBJ whole genome shotgun (WGS) entry which is preliminary data.</text>
</comment>
<dbReference type="InterPro" id="IPR032593">
    <property type="entry name" value="DUF4907"/>
</dbReference>
<dbReference type="EMBL" id="QKTW01000017">
    <property type="protein sequence ID" value="PZF72674.1"/>
    <property type="molecule type" value="Genomic_DNA"/>
</dbReference>
<proteinExistence type="predicted"/>
<evidence type="ECO:0000313" key="2">
    <source>
        <dbReference type="Proteomes" id="UP000248745"/>
    </source>
</evidence>
<name>A0A2W2AXF3_9BACT</name>
<dbReference type="OrthoDB" id="674043at2"/>
<dbReference type="AlphaFoldDB" id="A0A2W2AXF3"/>
<dbReference type="Proteomes" id="UP000248745">
    <property type="component" value="Unassembled WGS sequence"/>
</dbReference>
<accession>A0A2W2AXF3</accession>